<name>A0A3P6DP07_BRAOL</name>
<feature type="compositionally biased region" description="Gly residues" evidence="1">
    <location>
        <begin position="1"/>
        <end position="14"/>
    </location>
</feature>
<proteinExistence type="predicted"/>
<reference evidence="2" key="1">
    <citation type="submission" date="2018-11" db="EMBL/GenBank/DDBJ databases">
        <authorList>
            <consortium name="Genoscope - CEA"/>
            <person name="William W."/>
        </authorList>
    </citation>
    <scope>NUCLEOTIDE SEQUENCE</scope>
</reference>
<feature type="region of interest" description="Disordered" evidence="1">
    <location>
        <begin position="1"/>
        <end position="38"/>
    </location>
</feature>
<dbReference type="AlphaFoldDB" id="A0A3P6DP07"/>
<feature type="compositionally biased region" description="Polar residues" evidence="1">
    <location>
        <begin position="16"/>
        <end position="29"/>
    </location>
</feature>
<organism evidence="2">
    <name type="scientific">Brassica oleracea</name>
    <name type="common">Wild cabbage</name>
    <dbReference type="NCBI Taxonomy" id="3712"/>
    <lineage>
        <taxon>Eukaryota</taxon>
        <taxon>Viridiplantae</taxon>
        <taxon>Streptophyta</taxon>
        <taxon>Embryophyta</taxon>
        <taxon>Tracheophyta</taxon>
        <taxon>Spermatophyta</taxon>
        <taxon>Magnoliopsida</taxon>
        <taxon>eudicotyledons</taxon>
        <taxon>Gunneridae</taxon>
        <taxon>Pentapetalae</taxon>
        <taxon>rosids</taxon>
        <taxon>malvids</taxon>
        <taxon>Brassicales</taxon>
        <taxon>Brassicaceae</taxon>
        <taxon>Brassiceae</taxon>
        <taxon>Brassica</taxon>
    </lineage>
</organism>
<evidence type="ECO:0000313" key="2">
    <source>
        <dbReference type="EMBL" id="VDD29140.1"/>
    </source>
</evidence>
<protein>
    <submittedName>
        <fullName evidence="2">Uncharacterized protein</fullName>
    </submittedName>
</protein>
<dbReference type="EMBL" id="LR031875">
    <property type="protein sequence ID" value="VDD29140.1"/>
    <property type="molecule type" value="Genomic_DNA"/>
</dbReference>
<sequence>MGSRYSGGVGGLGTFRGSNGISQCSTSGNYGEASCFLH</sequence>
<evidence type="ECO:0000256" key="1">
    <source>
        <dbReference type="SAM" id="MobiDB-lite"/>
    </source>
</evidence>
<accession>A0A3P6DP07</accession>
<gene>
    <name evidence="2" type="ORF">BOLC9T54463H</name>
</gene>